<proteinExistence type="predicted"/>
<feature type="domain" description="Lipoprotein LpqB N-terminal" evidence="2">
    <location>
        <begin position="50"/>
        <end position="156"/>
    </location>
</feature>
<name>A0ABR8W476_9MICO</name>
<evidence type="ECO:0000259" key="2">
    <source>
        <dbReference type="Pfam" id="PF25976"/>
    </source>
</evidence>
<keyword evidence="1" id="KW-1133">Transmembrane helix</keyword>
<feature type="transmembrane region" description="Helical" evidence="1">
    <location>
        <begin position="20"/>
        <end position="39"/>
    </location>
</feature>
<sequence length="160" mass="17547">MNEVDAASPRSQSRRWSPVMLGLIAVVVVVVAVALVAIFTRDGDSVYPADSPEGVVQRYAQAIVDGDSAAALAYLVPESAEECERWDTGAADYRITLLRSTERDTTARVEVIVSEVVGGGPFGPDEYQNQEVFDLERVDGDWKLVTTPWQFRICAEKVQP</sequence>
<dbReference type="EMBL" id="JACSPX010000001">
    <property type="protein sequence ID" value="MBD8011825.1"/>
    <property type="molecule type" value="Genomic_DNA"/>
</dbReference>
<dbReference type="Pfam" id="PF25976">
    <property type="entry name" value="LpqB_N"/>
    <property type="match status" value="1"/>
</dbReference>
<gene>
    <name evidence="3" type="ORF">H9633_05885</name>
</gene>
<evidence type="ECO:0000313" key="4">
    <source>
        <dbReference type="Proteomes" id="UP000611521"/>
    </source>
</evidence>
<keyword evidence="1" id="KW-0812">Transmembrane</keyword>
<keyword evidence="1" id="KW-0472">Membrane</keyword>
<protein>
    <recommendedName>
        <fullName evidence="2">Lipoprotein LpqB N-terminal domain-containing protein</fullName>
    </recommendedName>
</protein>
<evidence type="ECO:0000313" key="3">
    <source>
        <dbReference type="EMBL" id="MBD8011825.1"/>
    </source>
</evidence>
<accession>A0ABR8W476</accession>
<dbReference type="InterPro" id="IPR059026">
    <property type="entry name" value="LpqB_N"/>
</dbReference>
<organism evidence="3 4">
    <name type="scientific">Microbacterium commune</name>
    <dbReference type="NCBI Taxonomy" id="2762219"/>
    <lineage>
        <taxon>Bacteria</taxon>
        <taxon>Bacillati</taxon>
        <taxon>Actinomycetota</taxon>
        <taxon>Actinomycetes</taxon>
        <taxon>Micrococcales</taxon>
        <taxon>Microbacteriaceae</taxon>
        <taxon>Microbacterium</taxon>
    </lineage>
</organism>
<reference evidence="3 4" key="1">
    <citation type="submission" date="2020-08" db="EMBL/GenBank/DDBJ databases">
        <title>A Genomic Blueprint of the Chicken Gut Microbiome.</title>
        <authorList>
            <person name="Gilroy R."/>
            <person name="Ravi A."/>
            <person name="Getino M."/>
            <person name="Pursley I."/>
            <person name="Horton D.L."/>
            <person name="Alikhan N.-F."/>
            <person name="Baker D."/>
            <person name="Gharbi K."/>
            <person name="Hall N."/>
            <person name="Watson M."/>
            <person name="Adriaenssens E.M."/>
            <person name="Foster-Nyarko E."/>
            <person name="Jarju S."/>
            <person name="Secka A."/>
            <person name="Antonio M."/>
            <person name="Oren A."/>
            <person name="Chaudhuri R."/>
            <person name="La Ragione R.M."/>
            <person name="Hildebrand F."/>
            <person name="Pallen M.J."/>
        </authorList>
    </citation>
    <scope>NUCLEOTIDE SEQUENCE [LARGE SCALE GENOMIC DNA]</scope>
    <source>
        <strain evidence="3 4">Re1</strain>
    </source>
</reference>
<keyword evidence="4" id="KW-1185">Reference proteome</keyword>
<dbReference type="Proteomes" id="UP000611521">
    <property type="component" value="Unassembled WGS sequence"/>
</dbReference>
<evidence type="ECO:0000256" key="1">
    <source>
        <dbReference type="SAM" id="Phobius"/>
    </source>
</evidence>
<comment type="caution">
    <text evidence="3">The sequence shown here is derived from an EMBL/GenBank/DDBJ whole genome shotgun (WGS) entry which is preliminary data.</text>
</comment>